<evidence type="ECO:0000256" key="8">
    <source>
        <dbReference type="ARBA" id="ARBA00023163"/>
    </source>
</evidence>
<dbReference type="InterPro" id="IPR038709">
    <property type="entry name" value="RpoN_core-bd_sf"/>
</dbReference>
<keyword evidence="6" id="KW-0731">Sigma factor</keyword>
<evidence type="ECO:0000256" key="6">
    <source>
        <dbReference type="ARBA" id="ARBA00023082"/>
    </source>
</evidence>
<keyword evidence="8" id="KW-0804">Transcription</keyword>
<keyword evidence="3" id="KW-0808">Transferase</keyword>
<evidence type="ECO:0000256" key="7">
    <source>
        <dbReference type="ARBA" id="ARBA00023125"/>
    </source>
</evidence>
<evidence type="ECO:0000313" key="12">
    <source>
        <dbReference type="Proteomes" id="UP000094570"/>
    </source>
</evidence>
<evidence type="ECO:0000256" key="2">
    <source>
        <dbReference type="ARBA" id="ARBA00022478"/>
    </source>
</evidence>
<dbReference type="PANTHER" id="PTHR32248">
    <property type="entry name" value="RNA POLYMERASE SIGMA-54 FACTOR"/>
    <property type="match status" value="1"/>
</dbReference>
<reference evidence="12" key="1">
    <citation type="submission" date="2016-04" db="EMBL/GenBank/DDBJ databases">
        <title>The genome sequence project of a novel Fervidobacterium isolate from a hot spring in Thailand.</title>
        <authorList>
            <person name="Gonzalez J.M."/>
            <person name="Cuecas A."/>
            <person name="Kanoksilapatham W."/>
        </authorList>
    </citation>
    <scope>NUCLEOTIDE SEQUENCE [LARGE SCALE GENOMIC DNA]</scope>
    <source>
        <strain evidence="12">FC2004</strain>
    </source>
</reference>
<evidence type="ECO:0000313" key="11">
    <source>
        <dbReference type="EMBL" id="ODN31482.1"/>
    </source>
</evidence>
<dbReference type="GO" id="GO:0016779">
    <property type="term" value="F:nucleotidyltransferase activity"/>
    <property type="evidence" value="ECO:0007669"/>
    <property type="project" value="UniProtKB-KW"/>
</dbReference>
<dbReference type="GO" id="GO:0001216">
    <property type="term" value="F:DNA-binding transcription activator activity"/>
    <property type="evidence" value="ECO:0007669"/>
    <property type="project" value="InterPro"/>
</dbReference>
<keyword evidence="5" id="KW-0805">Transcription regulation</keyword>
<dbReference type="GO" id="GO:0003677">
    <property type="term" value="F:DNA binding"/>
    <property type="evidence" value="ECO:0007669"/>
    <property type="project" value="UniProtKB-KW"/>
</dbReference>
<dbReference type="Proteomes" id="UP000094570">
    <property type="component" value="Unassembled WGS sequence"/>
</dbReference>
<dbReference type="Gene3D" id="1.10.10.1330">
    <property type="entry name" value="RNA polymerase sigma-54 factor, core-binding domain"/>
    <property type="match status" value="1"/>
</dbReference>
<sequence>MLEAPFSLLKERFGITFELNEDIIPTAEDLHITLFRMLPVLNLSDEDEKIAEFVVYNIDSSGRLRITAEEISNIYGIDKSKASKIIQLVMDTFSEEISTLSSSIPFEHYIQPDVFIDLEHVEVRQITVKDPLLQKALEFRNETLLKIAELVRKVNEYFFKGLRKYPQVITMSYAARTLGMSVSTISRAVRDKFASTPRGTLPLRVFFGKGTNKEFVIHEIRDLLAKYPNLTDRELSVLLRSVGLNISRRTVNKYRNMLEKTGRLNE</sequence>
<dbReference type="InterPro" id="IPR007634">
    <property type="entry name" value="RNA_pol_sigma_54_DNA-bd"/>
</dbReference>
<dbReference type="AlphaFoldDB" id="A0A1E3G5P7"/>
<dbReference type="STRING" id="1008305.A4H02_01320"/>
<evidence type="ECO:0000256" key="3">
    <source>
        <dbReference type="ARBA" id="ARBA00022679"/>
    </source>
</evidence>
<evidence type="ECO:0000256" key="4">
    <source>
        <dbReference type="ARBA" id="ARBA00022695"/>
    </source>
</evidence>
<feature type="domain" description="RNA polymerase sigma factor 54 DNA-binding" evidence="9">
    <location>
        <begin position="132"/>
        <end position="259"/>
    </location>
</feature>
<dbReference type="Pfam" id="PF04963">
    <property type="entry name" value="Sigma54_CBD"/>
    <property type="match status" value="1"/>
</dbReference>
<dbReference type="InterPro" id="IPR000394">
    <property type="entry name" value="RNA_pol_sigma_54"/>
</dbReference>
<dbReference type="Pfam" id="PF04552">
    <property type="entry name" value="Sigma54_DBD"/>
    <property type="match status" value="1"/>
</dbReference>
<feature type="domain" description="RNA polymerase sigma factor 54 core-binding" evidence="10">
    <location>
        <begin position="23"/>
        <end position="89"/>
    </location>
</feature>
<name>A0A1E3G5P7_9BACT</name>
<gene>
    <name evidence="11" type="ORF">A4H02_01320</name>
</gene>
<keyword evidence="7" id="KW-0238">DNA-binding</keyword>
<organism evidence="11 12">
    <name type="scientific">Fervidobacterium thailandense</name>
    <dbReference type="NCBI Taxonomy" id="1008305"/>
    <lineage>
        <taxon>Bacteria</taxon>
        <taxon>Thermotogati</taxon>
        <taxon>Thermotogota</taxon>
        <taxon>Thermotogae</taxon>
        <taxon>Thermotogales</taxon>
        <taxon>Fervidobacteriaceae</taxon>
        <taxon>Fervidobacterium</taxon>
    </lineage>
</organism>
<comment type="caution">
    <text evidence="11">The sequence shown here is derived from an EMBL/GenBank/DDBJ whole genome shotgun (WGS) entry which is preliminary data.</text>
</comment>
<dbReference type="InterPro" id="IPR007046">
    <property type="entry name" value="RNA_pol_sigma_54_core-bd"/>
</dbReference>
<accession>A0A1E3G5P7</accession>
<dbReference type="GO" id="GO:0016987">
    <property type="term" value="F:sigma factor activity"/>
    <property type="evidence" value="ECO:0007669"/>
    <property type="project" value="UniProtKB-KW"/>
</dbReference>
<keyword evidence="12" id="KW-1185">Reference proteome</keyword>
<comment type="similarity">
    <text evidence="1">Belongs to the sigma-54 factor family.</text>
</comment>
<evidence type="ECO:0000256" key="5">
    <source>
        <dbReference type="ARBA" id="ARBA00023015"/>
    </source>
</evidence>
<evidence type="ECO:0000259" key="9">
    <source>
        <dbReference type="Pfam" id="PF04552"/>
    </source>
</evidence>
<evidence type="ECO:0000256" key="1">
    <source>
        <dbReference type="ARBA" id="ARBA00008798"/>
    </source>
</evidence>
<keyword evidence="2" id="KW-0240">DNA-directed RNA polymerase</keyword>
<proteinExistence type="inferred from homology"/>
<dbReference type="PROSITE" id="PS50044">
    <property type="entry name" value="SIGMA54_3"/>
    <property type="match status" value="1"/>
</dbReference>
<keyword evidence="4" id="KW-0548">Nucleotidyltransferase</keyword>
<dbReference type="GO" id="GO:0000428">
    <property type="term" value="C:DNA-directed RNA polymerase complex"/>
    <property type="evidence" value="ECO:0007669"/>
    <property type="project" value="UniProtKB-KW"/>
</dbReference>
<dbReference type="PROSITE" id="PS00718">
    <property type="entry name" value="SIGMA54_2"/>
    <property type="match status" value="1"/>
</dbReference>
<dbReference type="GO" id="GO:0006352">
    <property type="term" value="P:DNA-templated transcription initiation"/>
    <property type="evidence" value="ECO:0007669"/>
    <property type="project" value="InterPro"/>
</dbReference>
<dbReference type="EMBL" id="LWAF01000001">
    <property type="protein sequence ID" value="ODN31482.1"/>
    <property type="molecule type" value="Genomic_DNA"/>
</dbReference>
<dbReference type="PANTHER" id="PTHR32248:SF4">
    <property type="entry name" value="RNA POLYMERASE SIGMA-54 FACTOR"/>
    <property type="match status" value="1"/>
</dbReference>
<evidence type="ECO:0000259" key="10">
    <source>
        <dbReference type="Pfam" id="PF04963"/>
    </source>
</evidence>
<protein>
    <submittedName>
        <fullName evidence="11">RNA polymerase subunit sigma-54</fullName>
    </submittedName>
</protein>
<dbReference type="Gene3D" id="1.10.10.60">
    <property type="entry name" value="Homeodomain-like"/>
    <property type="match status" value="1"/>
</dbReference>